<accession>A0A9Q0YHR7</accession>
<feature type="transmembrane region" description="Helical" evidence="8">
    <location>
        <begin position="378"/>
        <end position="398"/>
    </location>
</feature>
<gene>
    <name evidence="10" type="ORF">HOLleu_37234</name>
</gene>
<keyword evidence="11" id="KW-1185">Reference proteome</keyword>
<feature type="region of interest" description="Disordered" evidence="7">
    <location>
        <begin position="1"/>
        <end position="29"/>
    </location>
</feature>
<dbReference type="Pfam" id="PF22777">
    <property type="entry name" value="VKGC_lumenal_dom"/>
    <property type="match status" value="1"/>
</dbReference>
<keyword evidence="3 8" id="KW-1133">Transmembrane helix</keyword>
<evidence type="ECO:0000256" key="3">
    <source>
        <dbReference type="ARBA" id="ARBA00022989"/>
    </source>
</evidence>
<dbReference type="Proteomes" id="UP001152320">
    <property type="component" value="Chromosome 20"/>
</dbReference>
<keyword evidence="4 8" id="KW-0472">Membrane</keyword>
<dbReference type="PANTHER" id="PTHR12639">
    <property type="entry name" value="VITAMIN K-DEPENDENT GAMMA-CARBOXYLASE"/>
    <property type="match status" value="1"/>
</dbReference>
<sequence length="751" mass="86963">MAGHSSKGRSNVKKKYERIQVGKEEKQSNPNRRTIKSIFGFEKEDFLSWTRFRQLMNQPRDPAGLAVWRILFGLFMILDIFQERGMPMIDGLYSDPSLCRFPLFNFLKPLSVDWMYTVYLIMLIGAIGMCIGLFYRLSCILYFVPYWYIFLLDKTKWNNHSYLFGLIAFIMFFLDSNRFWSLDSLWNRSVRNVEVPLWNYAFLKLQVFLVYFIAGLKKLDLDWVQGFSMETLSYSWVFDPFRLLGLSNAQIDFYIVHLCGLCLDLGAGYVLFFDATRPVGAFFVSSFHIMNSQIFYIGMFPYVMLATSSIFFYPDWPKRLLQKLPSRISSLLPSIHPPASSEHCIYAQAVEKVKKQPLKGKDKQSKDILPLKQSTTTYHNMGALCFILFTIIQVFLPYSHFVTQGYNNWTNGLYGYSWDMMVHTWNVQHTKMKFVDRTTGKEGYLSPDYWTEATRWKTHADMVKQYASCVAERLKPHGIEEPALYVDIWLSMNGRFKQRMWDPNIDIVTAEWSPFKPTPWLMPLLADLSDWRTKLAEIENQLDDQVDVTFVADFPGLSLENFVDPHLGKTSLQVLNGDIIVEIPVEKKNISLTVGQSLKLPAGEFHNVHTVSKTPSCYMYVFVNTTKAQMDKSMKDFMKKHNLTWEEETGLQGDLSGLKLNMSDPEVVDIVGHIHRKQQEAETLRNTTTWDRTHLFLSGKFRLMQLSLVKAAKALNHIVLGGESVGALFTSYMEQEEIANSPHTSTIRNEL</sequence>
<dbReference type="PANTHER" id="PTHR12639:SF6">
    <property type="entry name" value="VITAMIN K-DEPENDENT GAMMA-CARBOXYLASE"/>
    <property type="match status" value="1"/>
</dbReference>
<comment type="subcellular location">
    <subcellularLocation>
        <location evidence="1">Endomembrane system</location>
        <topology evidence="1">Multi-pass membrane protein</topology>
    </subcellularLocation>
</comment>
<keyword evidence="2 8" id="KW-0812">Transmembrane</keyword>
<dbReference type="Pfam" id="PF05090">
    <property type="entry name" value="HTTM"/>
    <property type="match status" value="1"/>
</dbReference>
<evidence type="ECO:0000256" key="7">
    <source>
        <dbReference type="SAM" id="MobiDB-lite"/>
    </source>
</evidence>
<evidence type="ECO:0000313" key="10">
    <source>
        <dbReference type="EMBL" id="KAJ8022359.1"/>
    </source>
</evidence>
<dbReference type="InterPro" id="IPR011020">
    <property type="entry name" value="HTTM-like"/>
</dbReference>
<feature type="domain" description="HTTM-like" evidence="9">
    <location>
        <begin position="57"/>
        <end position="316"/>
    </location>
</feature>
<evidence type="ECO:0000256" key="4">
    <source>
        <dbReference type="ARBA" id="ARBA00023136"/>
    </source>
</evidence>
<dbReference type="InterPro" id="IPR053934">
    <property type="entry name" value="HTTM_dom"/>
</dbReference>
<name>A0A9Q0YHR7_HOLLE</name>
<dbReference type="EMBL" id="JAIZAY010000020">
    <property type="protein sequence ID" value="KAJ8022359.1"/>
    <property type="molecule type" value="Genomic_DNA"/>
</dbReference>
<evidence type="ECO:0000256" key="1">
    <source>
        <dbReference type="ARBA" id="ARBA00004127"/>
    </source>
</evidence>
<proteinExistence type="predicted"/>
<feature type="transmembrane region" description="Helical" evidence="8">
    <location>
        <begin position="200"/>
        <end position="219"/>
    </location>
</feature>
<comment type="caution">
    <text evidence="10">The sequence shown here is derived from an EMBL/GenBank/DDBJ whole genome shotgun (WGS) entry which is preliminary data.</text>
</comment>
<dbReference type="GO" id="GO:0012505">
    <property type="term" value="C:endomembrane system"/>
    <property type="evidence" value="ECO:0007669"/>
    <property type="project" value="UniProtKB-SubCell"/>
</dbReference>
<evidence type="ECO:0000256" key="5">
    <source>
        <dbReference type="ARBA" id="ARBA00023157"/>
    </source>
</evidence>
<dbReference type="GO" id="GO:0008488">
    <property type="term" value="F:gamma-glutamyl carboxylase activity"/>
    <property type="evidence" value="ECO:0007669"/>
    <property type="project" value="InterPro"/>
</dbReference>
<keyword evidence="5" id="KW-1015">Disulfide bond</keyword>
<dbReference type="SMART" id="SM00752">
    <property type="entry name" value="HTTM"/>
    <property type="match status" value="1"/>
</dbReference>
<dbReference type="GO" id="GO:0019842">
    <property type="term" value="F:vitamin binding"/>
    <property type="evidence" value="ECO:0007669"/>
    <property type="project" value="TreeGrafter"/>
</dbReference>
<feature type="transmembrane region" description="Helical" evidence="8">
    <location>
        <begin position="161"/>
        <end position="180"/>
    </location>
</feature>
<organism evidence="10 11">
    <name type="scientific">Holothuria leucospilota</name>
    <name type="common">Black long sea cucumber</name>
    <name type="synonym">Mertensiothuria leucospilota</name>
    <dbReference type="NCBI Taxonomy" id="206669"/>
    <lineage>
        <taxon>Eukaryota</taxon>
        <taxon>Metazoa</taxon>
        <taxon>Echinodermata</taxon>
        <taxon>Eleutherozoa</taxon>
        <taxon>Echinozoa</taxon>
        <taxon>Holothuroidea</taxon>
        <taxon>Aspidochirotacea</taxon>
        <taxon>Aspidochirotida</taxon>
        <taxon>Holothuriidae</taxon>
        <taxon>Holothuria</taxon>
    </lineage>
</organism>
<protein>
    <submittedName>
        <fullName evidence="10">Vitamin K-dependent gamma-carboxylase</fullName>
    </submittedName>
</protein>
<feature type="transmembrane region" description="Helical" evidence="8">
    <location>
        <begin position="63"/>
        <end position="81"/>
    </location>
</feature>
<feature type="compositionally biased region" description="Basic and acidic residues" evidence="7">
    <location>
        <begin position="17"/>
        <end position="27"/>
    </location>
</feature>
<dbReference type="AlphaFoldDB" id="A0A9Q0YHR7"/>
<keyword evidence="6" id="KW-0456">Lyase</keyword>
<dbReference type="OrthoDB" id="206689at2759"/>
<evidence type="ECO:0000259" key="9">
    <source>
        <dbReference type="SMART" id="SM00752"/>
    </source>
</evidence>
<dbReference type="InterPro" id="IPR007782">
    <property type="entry name" value="VKG_COase"/>
</dbReference>
<dbReference type="InterPro" id="IPR053935">
    <property type="entry name" value="VKGC_lumenal_dom"/>
</dbReference>
<feature type="compositionally biased region" description="Basic residues" evidence="7">
    <location>
        <begin position="1"/>
        <end position="16"/>
    </location>
</feature>
<feature type="transmembrane region" description="Helical" evidence="8">
    <location>
        <begin position="116"/>
        <end position="149"/>
    </location>
</feature>
<feature type="transmembrane region" description="Helical" evidence="8">
    <location>
        <begin position="293"/>
        <end position="313"/>
    </location>
</feature>
<evidence type="ECO:0000256" key="2">
    <source>
        <dbReference type="ARBA" id="ARBA00022692"/>
    </source>
</evidence>
<evidence type="ECO:0000256" key="8">
    <source>
        <dbReference type="SAM" id="Phobius"/>
    </source>
</evidence>
<evidence type="ECO:0000256" key="6">
    <source>
        <dbReference type="ARBA" id="ARBA00023239"/>
    </source>
</evidence>
<evidence type="ECO:0000313" key="11">
    <source>
        <dbReference type="Proteomes" id="UP001152320"/>
    </source>
</evidence>
<feature type="transmembrane region" description="Helical" evidence="8">
    <location>
        <begin position="251"/>
        <end position="273"/>
    </location>
</feature>
<reference evidence="10" key="1">
    <citation type="submission" date="2021-10" db="EMBL/GenBank/DDBJ databases">
        <title>Tropical sea cucumber genome reveals ecological adaptation and Cuvierian tubules defense mechanism.</title>
        <authorList>
            <person name="Chen T."/>
        </authorList>
    </citation>
    <scope>NUCLEOTIDE SEQUENCE</scope>
    <source>
        <strain evidence="10">Nanhai2018</strain>
        <tissue evidence="10">Muscle</tissue>
    </source>
</reference>